<keyword evidence="1" id="KW-1133">Transmembrane helix</keyword>
<dbReference type="Proteomes" id="UP000045545">
    <property type="component" value="Unassembled WGS sequence"/>
</dbReference>
<evidence type="ECO:0000313" key="3">
    <source>
        <dbReference type="Proteomes" id="UP000045545"/>
    </source>
</evidence>
<feature type="transmembrane region" description="Helical" evidence="1">
    <location>
        <begin position="40"/>
        <end position="59"/>
    </location>
</feature>
<feature type="transmembrane region" description="Helical" evidence="1">
    <location>
        <begin position="65"/>
        <end position="85"/>
    </location>
</feature>
<feature type="transmembrane region" description="Helical" evidence="1">
    <location>
        <begin position="160"/>
        <end position="186"/>
    </location>
</feature>
<dbReference type="AlphaFoldDB" id="A0A0E4C7G0"/>
<evidence type="ECO:0008006" key="4">
    <source>
        <dbReference type="Google" id="ProtNLM"/>
    </source>
</evidence>
<dbReference type="RefSeq" id="WP_046494622.1">
    <property type="nucleotide sequence ID" value="NZ_CGIH01000002.1"/>
</dbReference>
<keyword evidence="3" id="KW-1185">Reference proteome</keyword>
<feature type="transmembrane region" description="Helical" evidence="1">
    <location>
        <begin position="135"/>
        <end position="153"/>
    </location>
</feature>
<dbReference type="InterPro" id="IPR005240">
    <property type="entry name" value="DUF389"/>
</dbReference>
<dbReference type="OrthoDB" id="9790659at2"/>
<feature type="transmembrane region" description="Helical" evidence="1">
    <location>
        <begin position="192"/>
        <end position="217"/>
    </location>
</feature>
<dbReference type="NCBIfam" id="TIGR00341">
    <property type="entry name" value="TIGR00341 family protein"/>
    <property type="match status" value="1"/>
</dbReference>
<protein>
    <recommendedName>
        <fullName evidence="4">TIGR00341 family protein</fullName>
    </recommendedName>
</protein>
<dbReference type="PANTHER" id="PTHR20992:SF9">
    <property type="entry name" value="AT15442P-RELATED"/>
    <property type="match status" value="1"/>
</dbReference>
<evidence type="ECO:0000313" key="2">
    <source>
        <dbReference type="EMBL" id="CFW97444.1"/>
    </source>
</evidence>
<sequence>MLDQMLMKFRRFRFKRPLRIDKENQDRIYNNICTLSQPSFSFYLMVILSTIIASFGLLVGSTAVVIGAMLVAPLMGPIFGIGLGLSNGDQHLIKNAVISEIAGIILAVTIAVLIGLIPIRLGLSPEILSRTQPTIYDILIALFSGFAGAYAMVDDKIGSALPGVAIATALVPPLASCGICLALQQWSLAGGAFLLFFVNFLAIELAASIVYWVYGLAKPEKEITTLSAFMHRFWLSMVILVFVAIFMTKSLQQIAASRALSESLQKTITTQVAAYTGARVADIRYQYEDDKLQVMAEVLTPQEIDAKQVARIEKTLQTKVDPAIQLIVRSMISRDYDRSGYVFISEDEKARRFLQNKQNVFISKASGILKEGLQLYPGSNLVDIQNVVEKGVNNLYAVIRTPNVISPEQVAVLEEQLFEKLKVPIHLTVRSVLTRDVDAARYLYDEKYVGSQLSGEELRFHTQLEKTLSEELKTYEPAANLLEFNYARKGNVFLVAAKIRTPVVFGPEQVKQVEKGLRKKIEPSTQLIVRSVLGADATSEWYLGEYDDALLDKVTN</sequence>
<reference evidence="2 3" key="1">
    <citation type="submission" date="2015-03" db="EMBL/GenBank/DDBJ databases">
        <authorList>
            <person name="Murphy D."/>
        </authorList>
    </citation>
    <scope>NUCLEOTIDE SEQUENCE [LARGE SCALE GENOMIC DNA]</scope>
    <source>
        <strain evidence="2 3">OL-4</strain>
    </source>
</reference>
<proteinExistence type="predicted"/>
<keyword evidence="1" id="KW-0812">Transmembrane</keyword>
<dbReference type="Pfam" id="PF04087">
    <property type="entry name" value="DUF389"/>
    <property type="match status" value="1"/>
</dbReference>
<name>A0A0E4C7G0_9FIRM</name>
<feature type="transmembrane region" description="Helical" evidence="1">
    <location>
        <begin position="97"/>
        <end position="123"/>
    </location>
</feature>
<feature type="transmembrane region" description="Helical" evidence="1">
    <location>
        <begin position="229"/>
        <end position="248"/>
    </location>
</feature>
<accession>A0A0E4C7G0</accession>
<dbReference type="EMBL" id="CGIH01000002">
    <property type="protein sequence ID" value="CFW97444.1"/>
    <property type="molecule type" value="Genomic_DNA"/>
</dbReference>
<evidence type="ECO:0000256" key="1">
    <source>
        <dbReference type="SAM" id="Phobius"/>
    </source>
</evidence>
<gene>
    <name evidence="2" type="ORF">84</name>
</gene>
<organism evidence="2 3">
    <name type="scientific">Syntrophomonas zehnderi OL-4</name>
    <dbReference type="NCBI Taxonomy" id="690567"/>
    <lineage>
        <taxon>Bacteria</taxon>
        <taxon>Bacillati</taxon>
        <taxon>Bacillota</taxon>
        <taxon>Clostridia</taxon>
        <taxon>Eubacteriales</taxon>
        <taxon>Syntrophomonadaceae</taxon>
        <taxon>Syntrophomonas</taxon>
    </lineage>
</organism>
<dbReference type="PANTHER" id="PTHR20992">
    <property type="entry name" value="AT15442P-RELATED"/>
    <property type="match status" value="1"/>
</dbReference>
<keyword evidence="1" id="KW-0472">Membrane</keyword>